<sequence>MVAGPESIRNFYIATAILFLAQDPNQLKRYPVSMKKDKMESYLNRLKTSYICTLRTSLSREEICEQIRNTLSISNIQILEYTAVLRSDG</sequence>
<gene>
    <name evidence="1" type="ORF">LEP1GSC188_1970</name>
</gene>
<dbReference type="Proteomes" id="UP000011770">
    <property type="component" value="Unassembled WGS sequence"/>
</dbReference>
<proteinExistence type="predicted"/>
<evidence type="ECO:0000313" key="1">
    <source>
        <dbReference type="EMBL" id="EMF83321.1"/>
    </source>
</evidence>
<dbReference type="AlphaFoldDB" id="M3H2F6"/>
<name>M3H2F6_9LEPT</name>
<reference evidence="1 2" key="1">
    <citation type="submission" date="2013-01" db="EMBL/GenBank/DDBJ databases">
        <authorList>
            <person name="Harkins D.M."/>
            <person name="Durkin A.S."/>
            <person name="Brinkac L.M."/>
            <person name="Haft D.H."/>
            <person name="Selengut J.D."/>
            <person name="Sanka R."/>
            <person name="DePew J."/>
            <person name="Purushe J."/>
            <person name="Tulsiani S.M."/>
            <person name="Graham G.C."/>
            <person name="Burns M.-A."/>
            <person name="Dohnt M.F."/>
            <person name="Smythe L.D."/>
            <person name="McKay D.B."/>
            <person name="Craig S.B."/>
            <person name="Vinetz J.M."/>
            <person name="Sutton G.G."/>
            <person name="Nierman W.C."/>
            <person name="Fouts D.E."/>
        </authorList>
    </citation>
    <scope>NUCLEOTIDE SEQUENCE [LARGE SCALE GENOMIC DNA]</scope>
    <source>
        <strain evidence="1 2">LT2116</strain>
    </source>
</reference>
<comment type="caution">
    <text evidence="1">The sequence shown here is derived from an EMBL/GenBank/DDBJ whole genome shotgun (WGS) entry which is preliminary data.</text>
</comment>
<accession>M3H2F6</accession>
<protein>
    <submittedName>
        <fullName evidence="1">Uncharacterized protein</fullName>
    </submittedName>
</protein>
<evidence type="ECO:0000313" key="2">
    <source>
        <dbReference type="Proteomes" id="UP000011770"/>
    </source>
</evidence>
<dbReference type="EMBL" id="AHOR02000013">
    <property type="protein sequence ID" value="EMF83321.1"/>
    <property type="molecule type" value="Genomic_DNA"/>
</dbReference>
<organism evidence="1 2">
    <name type="scientific">Leptospira weilii serovar Topaz str. LT2116</name>
    <dbReference type="NCBI Taxonomy" id="1088540"/>
    <lineage>
        <taxon>Bacteria</taxon>
        <taxon>Pseudomonadati</taxon>
        <taxon>Spirochaetota</taxon>
        <taxon>Spirochaetia</taxon>
        <taxon>Leptospirales</taxon>
        <taxon>Leptospiraceae</taxon>
        <taxon>Leptospira</taxon>
    </lineage>
</organism>